<feature type="region of interest" description="Disordered" evidence="1">
    <location>
        <begin position="47"/>
        <end position="67"/>
    </location>
</feature>
<evidence type="ECO:0000313" key="2">
    <source>
        <dbReference type="EMBL" id="RCN27275.1"/>
    </source>
</evidence>
<keyword evidence="3" id="KW-1185">Reference proteome</keyword>
<dbReference type="AlphaFoldDB" id="A0A368F8S5"/>
<dbReference type="STRING" id="29170.A0A368F8S5"/>
<proteinExistence type="predicted"/>
<organism evidence="2 3">
    <name type="scientific">Ancylostoma caninum</name>
    <name type="common">Dog hookworm</name>
    <dbReference type="NCBI Taxonomy" id="29170"/>
    <lineage>
        <taxon>Eukaryota</taxon>
        <taxon>Metazoa</taxon>
        <taxon>Ecdysozoa</taxon>
        <taxon>Nematoda</taxon>
        <taxon>Chromadorea</taxon>
        <taxon>Rhabditida</taxon>
        <taxon>Rhabditina</taxon>
        <taxon>Rhabditomorpha</taxon>
        <taxon>Strongyloidea</taxon>
        <taxon>Ancylostomatidae</taxon>
        <taxon>Ancylostomatinae</taxon>
        <taxon>Ancylostoma</taxon>
    </lineage>
</organism>
<sequence>LKRRITIAAEGIDSSCAPVEDAVGAVVPTRVQSRTELIPKTCKRRRTVEPEKTLNSGGRNAESTKEKVPAVVQLDTDVTPITAKHRRIGNVMPLEDNAAVIVDTNQGVPTRKKSGRLSALQPVVSSQDKAESRRRTTATCSSVPNAGSDDEVMFVESVAVEVTSSFVPVKRDNNRSAEPITLVTGNVGEPASIAPLDDVEPSTLPANFTTIFERSTPLQFRHRLDYNSFNSMLLNRLPENGLHALTLDLRKVSMLKITKFVDTVKEAVEEICEELRTRRTLSKAEIKKEIDLSGEVQQLITSRYVESMMKMADACSEARDVPIHVIADRFVGFMCARFMTMIEEWLKCCLTY</sequence>
<feature type="region of interest" description="Disordered" evidence="1">
    <location>
        <begin position="111"/>
        <end position="146"/>
    </location>
</feature>
<evidence type="ECO:0000313" key="3">
    <source>
        <dbReference type="Proteomes" id="UP000252519"/>
    </source>
</evidence>
<gene>
    <name evidence="2" type="ORF">ANCCAN_26992</name>
</gene>
<protein>
    <submittedName>
        <fullName evidence="2">Uncharacterized protein</fullName>
    </submittedName>
</protein>
<comment type="caution">
    <text evidence="2">The sequence shown here is derived from an EMBL/GenBank/DDBJ whole genome shotgun (WGS) entry which is preliminary data.</text>
</comment>
<accession>A0A368F8S5</accession>
<dbReference type="EMBL" id="JOJR01004491">
    <property type="protein sequence ID" value="RCN27275.1"/>
    <property type="molecule type" value="Genomic_DNA"/>
</dbReference>
<feature type="non-terminal residue" evidence="2">
    <location>
        <position position="1"/>
    </location>
</feature>
<evidence type="ECO:0000256" key="1">
    <source>
        <dbReference type="SAM" id="MobiDB-lite"/>
    </source>
</evidence>
<reference evidence="2 3" key="1">
    <citation type="submission" date="2014-10" db="EMBL/GenBank/DDBJ databases">
        <title>Draft genome of the hookworm Ancylostoma caninum.</title>
        <authorList>
            <person name="Mitreva M."/>
        </authorList>
    </citation>
    <scope>NUCLEOTIDE SEQUENCE [LARGE SCALE GENOMIC DNA]</scope>
    <source>
        <strain evidence="2 3">Baltimore</strain>
    </source>
</reference>
<dbReference type="Proteomes" id="UP000252519">
    <property type="component" value="Unassembled WGS sequence"/>
</dbReference>
<name>A0A368F8S5_ANCCA</name>
<dbReference type="OrthoDB" id="5848683at2759"/>